<dbReference type="eggNOG" id="COG1073">
    <property type="taxonomic scope" value="Bacteria"/>
</dbReference>
<dbReference type="GO" id="GO:0016787">
    <property type="term" value="F:hydrolase activity"/>
    <property type="evidence" value="ECO:0007669"/>
    <property type="project" value="UniProtKB-KW"/>
</dbReference>
<dbReference type="PANTHER" id="PTHR12277">
    <property type="entry name" value="ALPHA/BETA HYDROLASE DOMAIN-CONTAINING PROTEIN"/>
    <property type="match status" value="1"/>
</dbReference>
<sequence>MSPRTNLLPFLTTAALGTFGTIVGTAWYVTTRVSPQHRRDYRDEYTFTPWELGVPYETIHLRSADGLALRGWWLPQPGAKEVVIGSHGHSGRKDDLLGIGTSAWRAGFNVLLFDYRGRGDSEPWPHTLISREVDDLRAAVAYAQTRVEGAKIGVVGFSMGAAVAIMAAAQEPGIAALVADSSFTSVADVVAHQVRRSMGLMPPAPIIHTADMMLERRHGYRFTQARPIDAIAQLGTRPILIIHGANDSTVPVAQAERLFAAAPQPKQLWVVEGVEHCGGYFADRPTYCERVTRFFVDALRSEA</sequence>
<keyword evidence="1" id="KW-1133">Transmembrane helix</keyword>
<accession>E1IBM0</accession>
<keyword evidence="4" id="KW-1185">Reference proteome</keyword>
<evidence type="ECO:0000256" key="1">
    <source>
        <dbReference type="SAM" id="Phobius"/>
    </source>
</evidence>
<dbReference type="Gene3D" id="3.40.50.1820">
    <property type="entry name" value="alpha/beta hydrolase"/>
    <property type="match status" value="1"/>
</dbReference>
<dbReference type="InterPro" id="IPR029058">
    <property type="entry name" value="AB_hydrolase_fold"/>
</dbReference>
<evidence type="ECO:0000259" key="2">
    <source>
        <dbReference type="Pfam" id="PF12146"/>
    </source>
</evidence>
<proteinExistence type="predicted"/>
<organism evidence="3 4">
    <name type="scientific">Oscillochloris trichoides DG-6</name>
    <dbReference type="NCBI Taxonomy" id="765420"/>
    <lineage>
        <taxon>Bacteria</taxon>
        <taxon>Bacillati</taxon>
        <taxon>Chloroflexota</taxon>
        <taxon>Chloroflexia</taxon>
        <taxon>Chloroflexales</taxon>
        <taxon>Chloroflexineae</taxon>
        <taxon>Oscillochloridaceae</taxon>
        <taxon>Oscillochloris</taxon>
    </lineage>
</organism>
<dbReference type="PANTHER" id="PTHR12277:SF81">
    <property type="entry name" value="PROTEIN ABHD13"/>
    <property type="match status" value="1"/>
</dbReference>
<dbReference type="Proteomes" id="UP000054010">
    <property type="component" value="Unassembled WGS sequence"/>
</dbReference>
<reference evidence="3 4" key="1">
    <citation type="journal article" date="2011" name="J. Bacteriol.">
        <title>Draft genome sequence of the anoxygenic filamentous phototrophic bacterium Oscillochloris trichoides subsp. DG-6.</title>
        <authorList>
            <person name="Kuznetsov B.B."/>
            <person name="Ivanovsky R.N."/>
            <person name="Keppen O.I."/>
            <person name="Sukhacheva M.V."/>
            <person name="Bumazhkin B.K."/>
            <person name="Patutina E.O."/>
            <person name="Beletsky A.V."/>
            <person name="Mardanov A.V."/>
            <person name="Baslerov R.V."/>
            <person name="Panteleeva A.N."/>
            <person name="Kolganova T.V."/>
            <person name="Ravin N.V."/>
            <person name="Skryabin K.G."/>
        </authorList>
    </citation>
    <scope>NUCLEOTIDE SEQUENCE [LARGE SCALE GENOMIC DNA]</scope>
    <source>
        <strain evidence="3 4">DG-6</strain>
    </source>
</reference>
<dbReference type="InterPro" id="IPR022742">
    <property type="entry name" value="Hydrolase_4"/>
</dbReference>
<dbReference type="STRING" id="765420.OSCT_0721"/>
<gene>
    <name evidence="3" type="ORF">OSCT_0721</name>
</gene>
<feature type="domain" description="Serine aminopeptidase S33" evidence="2">
    <location>
        <begin position="80"/>
        <end position="197"/>
    </location>
</feature>
<comment type="caution">
    <text evidence="3">The sequence shown here is derived from an EMBL/GenBank/DDBJ whole genome shotgun (WGS) entry which is preliminary data.</text>
</comment>
<keyword evidence="1" id="KW-0472">Membrane</keyword>
<dbReference type="Pfam" id="PF12146">
    <property type="entry name" value="Hydrolase_4"/>
    <property type="match status" value="1"/>
</dbReference>
<dbReference type="AlphaFoldDB" id="E1IBM0"/>
<keyword evidence="3" id="KW-0378">Hydrolase</keyword>
<dbReference type="SUPFAM" id="SSF53474">
    <property type="entry name" value="alpha/beta-Hydrolases"/>
    <property type="match status" value="1"/>
</dbReference>
<name>E1IBM0_9CHLR</name>
<feature type="transmembrane region" description="Helical" evidence="1">
    <location>
        <begin position="7"/>
        <end position="29"/>
    </location>
</feature>
<evidence type="ECO:0000313" key="4">
    <source>
        <dbReference type="Proteomes" id="UP000054010"/>
    </source>
</evidence>
<dbReference type="OrthoDB" id="9776685at2"/>
<keyword evidence="1" id="KW-0812">Transmembrane</keyword>
<evidence type="ECO:0000313" key="3">
    <source>
        <dbReference type="EMBL" id="EFO81439.1"/>
    </source>
</evidence>
<dbReference type="EMBL" id="ADVR01000012">
    <property type="protein sequence ID" value="EFO81439.1"/>
    <property type="molecule type" value="Genomic_DNA"/>
</dbReference>
<protein>
    <submittedName>
        <fullName evidence="3">Alpha/beta hydrolase fold-containing protein</fullName>
    </submittedName>
</protein>
<dbReference type="HOGENOM" id="CLU_029375_6_2_0"/>